<comment type="subcellular location">
    <subcellularLocation>
        <location evidence="1">Membrane</location>
        <topology evidence="1">Multi-pass membrane protein</topology>
    </subcellularLocation>
</comment>
<dbReference type="PANTHER" id="PTHR23506">
    <property type="entry name" value="GH10249P"/>
    <property type="match status" value="1"/>
</dbReference>
<proteinExistence type="predicted"/>
<feature type="transmembrane region" description="Helical" evidence="6">
    <location>
        <begin position="109"/>
        <end position="127"/>
    </location>
</feature>
<evidence type="ECO:0000256" key="4">
    <source>
        <dbReference type="ARBA" id="ARBA00022989"/>
    </source>
</evidence>
<evidence type="ECO:0000256" key="3">
    <source>
        <dbReference type="ARBA" id="ARBA00022692"/>
    </source>
</evidence>
<feature type="transmembrane region" description="Helical" evidence="6">
    <location>
        <begin position="272"/>
        <end position="292"/>
    </location>
</feature>
<evidence type="ECO:0000256" key="1">
    <source>
        <dbReference type="ARBA" id="ARBA00004141"/>
    </source>
</evidence>
<evidence type="ECO:0000256" key="6">
    <source>
        <dbReference type="SAM" id="Phobius"/>
    </source>
</evidence>
<dbReference type="SUPFAM" id="SSF103473">
    <property type="entry name" value="MFS general substrate transporter"/>
    <property type="match status" value="1"/>
</dbReference>
<dbReference type="Pfam" id="PF07690">
    <property type="entry name" value="MFS_1"/>
    <property type="match status" value="1"/>
</dbReference>
<feature type="transmembrane region" description="Helical" evidence="6">
    <location>
        <begin position="18"/>
        <end position="39"/>
    </location>
</feature>
<dbReference type="VEuPathDB" id="FungiDB:BO97DRAFT_337186"/>
<dbReference type="Proteomes" id="UP000248961">
    <property type="component" value="Unassembled WGS sequence"/>
</dbReference>
<dbReference type="GeneID" id="37195772"/>
<feature type="transmembrane region" description="Helical" evidence="6">
    <location>
        <begin position="51"/>
        <end position="70"/>
    </location>
</feature>
<accession>A0A395I7B9</accession>
<dbReference type="InterPro" id="IPR036291">
    <property type="entry name" value="NAD(P)-bd_dom_sf"/>
</dbReference>
<feature type="non-terminal residue" evidence="8">
    <location>
        <position position="1"/>
    </location>
</feature>
<keyword evidence="2" id="KW-0813">Transport</keyword>
<feature type="domain" description="Major facilitator superfamily (MFS) profile" evidence="7">
    <location>
        <begin position="1"/>
        <end position="433"/>
    </location>
</feature>
<dbReference type="PROSITE" id="PS50850">
    <property type="entry name" value="MFS"/>
    <property type="match status" value="1"/>
</dbReference>
<keyword evidence="5 6" id="KW-0472">Membrane</keyword>
<feature type="transmembrane region" description="Helical" evidence="6">
    <location>
        <begin position="139"/>
        <end position="160"/>
    </location>
</feature>
<keyword evidence="9" id="KW-1185">Reference proteome</keyword>
<dbReference type="PANTHER" id="PTHR23506:SF35">
    <property type="entry name" value="MAJOR FACILITATOR SUPERFAMILY (MFS) PROFILE DOMAIN-CONTAINING PROTEIN-RELATED"/>
    <property type="match status" value="1"/>
</dbReference>
<dbReference type="OrthoDB" id="419598at2759"/>
<dbReference type="InterPro" id="IPR050930">
    <property type="entry name" value="MFS_Vesicular_Transporter"/>
</dbReference>
<dbReference type="GO" id="GO:0022857">
    <property type="term" value="F:transmembrane transporter activity"/>
    <property type="evidence" value="ECO:0007669"/>
    <property type="project" value="InterPro"/>
</dbReference>
<keyword evidence="3 6" id="KW-0812">Transmembrane</keyword>
<organism evidence="8 9">
    <name type="scientific">Aspergillus homomorphus (strain CBS 101889)</name>
    <dbReference type="NCBI Taxonomy" id="1450537"/>
    <lineage>
        <taxon>Eukaryota</taxon>
        <taxon>Fungi</taxon>
        <taxon>Dikarya</taxon>
        <taxon>Ascomycota</taxon>
        <taxon>Pezizomycotina</taxon>
        <taxon>Eurotiomycetes</taxon>
        <taxon>Eurotiomycetidae</taxon>
        <taxon>Eurotiales</taxon>
        <taxon>Aspergillaceae</taxon>
        <taxon>Aspergillus</taxon>
        <taxon>Aspergillus subgen. Circumdati</taxon>
    </lineage>
</organism>
<gene>
    <name evidence="8" type="ORF">BO97DRAFT_337186</name>
</gene>
<dbReference type="AlphaFoldDB" id="A0A395I7B9"/>
<evidence type="ECO:0000313" key="9">
    <source>
        <dbReference type="Proteomes" id="UP000248961"/>
    </source>
</evidence>
<feature type="transmembrane region" description="Helical" evidence="6">
    <location>
        <begin position="336"/>
        <end position="357"/>
    </location>
</feature>
<dbReference type="STRING" id="1450537.A0A395I7B9"/>
<evidence type="ECO:0000256" key="2">
    <source>
        <dbReference type="ARBA" id="ARBA00022448"/>
    </source>
</evidence>
<name>A0A395I7B9_ASPHC</name>
<dbReference type="GO" id="GO:0016020">
    <property type="term" value="C:membrane"/>
    <property type="evidence" value="ECO:0007669"/>
    <property type="project" value="UniProtKB-SubCell"/>
</dbReference>
<dbReference type="InterPro" id="IPR036259">
    <property type="entry name" value="MFS_trans_sf"/>
</dbReference>
<evidence type="ECO:0000259" key="7">
    <source>
        <dbReference type="PROSITE" id="PS50850"/>
    </source>
</evidence>
<sequence length="753" mass="82820">LPDILQDRLHQSPSHTQVLTSILLSLNALVSIAIAPFTGHLADGSKSKNQWMVLSWVTNAVGAVITAWSTTLVGLFIGRLIQTFAGSVIWIVGMAILGDTVGAKDLAKALGFAMLFVSAGLLCGPAVSGSLYQFVSYSMTWASVFAVLLLGLVLQLLIIGPFNYDMTAMRNATNQSSVSDMEDTLVRRPFLGSESTPSGAPYQSVQEYTSLPPQPQDAQASTHNVYWMMLRKKRVCTALVADILFAIVIASFETTIPIHINAVFHWESLQAGLLFLLLQAPSLVLVVPAGWLKDRIGMRYPVTIGFLCLAPSLWLLGVPGQKQFPWARDDDTNRAIFIITLLGIGVWRTLLLGFGAVEVLHGANELAAQSPGVFGPHGGYSRSFSMSNISWKLGMFVQPLLSGTLTEQMGYYEMNLVLGIPRVFDYQLSPPPSLALPSHPVPCMRPLSIDMSQPQPQSQVIALAGGTGDLGHYLQEELGNNPRYSVVILTRQSNPPTPQTANTTIHSTDYSLPSLLSILTSTNSTTLISLLRCPDPDYVPLHTTLLAACRLSPACKRFIPSEWAGDIEAYPDLPRAYRRTRAPFRALLAQTQGVEWTLFNHGWCMEYFLPETRSFRRCMPGEFPIDLGAWRYTVRGTGEEMQSWTCARDIARAVVRLLGVKAWVSSGRLIGGLGRSFERAYRSKANIEDDIKKYEDQPDSLELAIAEAEEWTISGATACPKEKTLQQREKFFSDIQFTTVGELLKKAEVEGRV</sequence>
<reference evidence="8 9" key="1">
    <citation type="submission" date="2018-02" db="EMBL/GenBank/DDBJ databases">
        <title>The genomes of Aspergillus section Nigri reveals drivers in fungal speciation.</title>
        <authorList>
            <consortium name="DOE Joint Genome Institute"/>
            <person name="Vesth T.C."/>
            <person name="Nybo J."/>
            <person name="Theobald S."/>
            <person name="Brandl J."/>
            <person name="Frisvad J.C."/>
            <person name="Nielsen K.F."/>
            <person name="Lyhne E.K."/>
            <person name="Kogle M.E."/>
            <person name="Kuo A."/>
            <person name="Riley R."/>
            <person name="Clum A."/>
            <person name="Nolan M."/>
            <person name="Lipzen A."/>
            <person name="Salamov A."/>
            <person name="Henrissat B."/>
            <person name="Wiebenga A."/>
            <person name="De vries R.P."/>
            <person name="Grigoriev I.V."/>
            <person name="Mortensen U.H."/>
            <person name="Andersen M.R."/>
            <person name="Baker S.E."/>
        </authorList>
    </citation>
    <scope>NUCLEOTIDE SEQUENCE [LARGE SCALE GENOMIC DNA]</scope>
    <source>
        <strain evidence="8 9">CBS 101889</strain>
    </source>
</reference>
<dbReference type="InterPro" id="IPR011701">
    <property type="entry name" value="MFS"/>
</dbReference>
<dbReference type="RefSeq" id="XP_025554950.1">
    <property type="nucleotide sequence ID" value="XM_025691483.1"/>
</dbReference>
<evidence type="ECO:0000313" key="8">
    <source>
        <dbReference type="EMBL" id="RAL15796.1"/>
    </source>
</evidence>
<dbReference type="Gene3D" id="1.20.1250.20">
    <property type="entry name" value="MFS general substrate transporter like domains"/>
    <property type="match status" value="1"/>
</dbReference>
<evidence type="ECO:0000256" key="5">
    <source>
        <dbReference type="ARBA" id="ARBA00023136"/>
    </source>
</evidence>
<dbReference type="InterPro" id="IPR020846">
    <property type="entry name" value="MFS_dom"/>
</dbReference>
<dbReference type="EMBL" id="KZ824270">
    <property type="protein sequence ID" value="RAL15796.1"/>
    <property type="molecule type" value="Genomic_DNA"/>
</dbReference>
<dbReference type="Gene3D" id="3.40.50.720">
    <property type="entry name" value="NAD(P)-binding Rossmann-like Domain"/>
    <property type="match status" value="1"/>
</dbReference>
<feature type="transmembrane region" description="Helical" evidence="6">
    <location>
        <begin position="76"/>
        <end position="97"/>
    </location>
</feature>
<dbReference type="SUPFAM" id="SSF51735">
    <property type="entry name" value="NAD(P)-binding Rossmann-fold domains"/>
    <property type="match status" value="1"/>
</dbReference>
<keyword evidence="4 6" id="KW-1133">Transmembrane helix</keyword>
<protein>
    <submittedName>
        <fullName evidence="8">MFS general substrate transporter</fullName>
    </submittedName>
</protein>
<feature type="transmembrane region" description="Helical" evidence="6">
    <location>
        <begin position="235"/>
        <end position="252"/>
    </location>
</feature>